<evidence type="ECO:0000256" key="1">
    <source>
        <dbReference type="ARBA" id="ARBA00004651"/>
    </source>
</evidence>
<evidence type="ECO:0000256" key="4">
    <source>
        <dbReference type="ARBA" id="ARBA00022692"/>
    </source>
</evidence>
<dbReference type="GO" id="GO:0005886">
    <property type="term" value="C:plasma membrane"/>
    <property type="evidence" value="ECO:0007669"/>
    <property type="project" value="UniProtKB-SubCell"/>
</dbReference>
<dbReference type="EMBL" id="RBXL01000001">
    <property type="protein sequence ID" value="RKT46993.1"/>
    <property type="molecule type" value="Genomic_DNA"/>
</dbReference>
<protein>
    <submittedName>
        <fullName evidence="8">Molybdopterin-containing oxidoreductase family membrane subunit</fullName>
    </submittedName>
</protein>
<evidence type="ECO:0000313" key="9">
    <source>
        <dbReference type="Proteomes" id="UP000274556"/>
    </source>
</evidence>
<name>A0A495VEF9_9GAMM</name>
<comment type="similarity">
    <text evidence="2">Belongs to the NrfD family.</text>
</comment>
<feature type="transmembrane region" description="Helical" evidence="7">
    <location>
        <begin position="132"/>
        <end position="151"/>
    </location>
</feature>
<dbReference type="OrthoDB" id="6113252at2"/>
<dbReference type="InterPro" id="IPR005614">
    <property type="entry name" value="NrfD-like"/>
</dbReference>
<reference evidence="8 9" key="1">
    <citation type="submission" date="2018-10" db="EMBL/GenBank/DDBJ databases">
        <title>Genomic Encyclopedia of Archaeal and Bacterial Type Strains, Phase II (KMG-II): from individual species to whole genera.</title>
        <authorList>
            <person name="Goeker M."/>
        </authorList>
    </citation>
    <scope>NUCLEOTIDE SEQUENCE [LARGE SCALE GENOMIC DNA]</scope>
    <source>
        <strain evidence="8 9">DSM 235</strain>
    </source>
</reference>
<dbReference type="Proteomes" id="UP000274556">
    <property type="component" value="Unassembled WGS sequence"/>
</dbReference>
<feature type="transmembrane region" description="Helical" evidence="7">
    <location>
        <begin position="283"/>
        <end position="301"/>
    </location>
</feature>
<evidence type="ECO:0000313" key="8">
    <source>
        <dbReference type="EMBL" id="RKT46993.1"/>
    </source>
</evidence>
<dbReference type="PANTHER" id="PTHR34856">
    <property type="entry name" value="PROTEIN NRFD"/>
    <property type="match status" value="1"/>
</dbReference>
<accession>A0A495VEF9</accession>
<keyword evidence="4 7" id="KW-0812">Transmembrane</keyword>
<dbReference type="InterPro" id="IPR052049">
    <property type="entry name" value="Electron_transfer_protein"/>
</dbReference>
<keyword evidence="9" id="KW-1185">Reference proteome</keyword>
<feature type="transmembrane region" description="Helical" evidence="7">
    <location>
        <begin position="357"/>
        <end position="378"/>
    </location>
</feature>
<feature type="transmembrane region" description="Helical" evidence="7">
    <location>
        <begin position="163"/>
        <end position="187"/>
    </location>
</feature>
<evidence type="ECO:0000256" key="7">
    <source>
        <dbReference type="SAM" id="Phobius"/>
    </source>
</evidence>
<dbReference type="PANTHER" id="PTHR34856:SF2">
    <property type="entry name" value="PROTEIN NRFD"/>
    <property type="match status" value="1"/>
</dbReference>
<evidence type="ECO:0000256" key="2">
    <source>
        <dbReference type="ARBA" id="ARBA00008929"/>
    </source>
</evidence>
<evidence type="ECO:0000256" key="5">
    <source>
        <dbReference type="ARBA" id="ARBA00022989"/>
    </source>
</evidence>
<feature type="transmembrane region" description="Helical" evidence="7">
    <location>
        <begin position="58"/>
        <end position="81"/>
    </location>
</feature>
<keyword evidence="3" id="KW-1003">Cell membrane</keyword>
<feature type="transmembrane region" description="Helical" evidence="7">
    <location>
        <begin position="244"/>
        <end position="263"/>
    </location>
</feature>
<dbReference type="Pfam" id="PF03916">
    <property type="entry name" value="NrfD"/>
    <property type="match status" value="1"/>
</dbReference>
<dbReference type="Gene3D" id="1.20.1630.10">
    <property type="entry name" value="Formate dehydrogenase/DMSO reductase domain"/>
    <property type="match status" value="1"/>
</dbReference>
<evidence type="ECO:0000256" key="6">
    <source>
        <dbReference type="ARBA" id="ARBA00023136"/>
    </source>
</evidence>
<gene>
    <name evidence="8" type="ORF">BDD21_4539</name>
</gene>
<keyword evidence="6 7" id="KW-0472">Membrane</keyword>
<keyword evidence="5 7" id="KW-1133">Transmembrane helix</keyword>
<comment type="caution">
    <text evidence="8">The sequence shown here is derived from an EMBL/GenBank/DDBJ whole genome shotgun (WGS) entry which is preliminary data.</text>
</comment>
<feature type="transmembrane region" description="Helical" evidence="7">
    <location>
        <begin position="313"/>
        <end position="337"/>
    </location>
</feature>
<evidence type="ECO:0000256" key="3">
    <source>
        <dbReference type="ARBA" id="ARBA00022475"/>
    </source>
</evidence>
<dbReference type="AlphaFoldDB" id="A0A495VEF9"/>
<proteinExistence type="inferred from homology"/>
<feature type="transmembrane region" description="Helical" evidence="7">
    <location>
        <begin position="199"/>
        <end position="223"/>
    </location>
</feature>
<feature type="transmembrane region" description="Helical" evidence="7">
    <location>
        <begin position="93"/>
        <end position="112"/>
    </location>
</feature>
<dbReference type="RefSeq" id="WP_120799030.1">
    <property type="nucleotide sequence ID" value="NZ_RBXL01000001.1"/>
</dbReference>
<sequence>MTSVTVSNKEITSKQLGIMLLALIGLGIAGGIAISNLMAEGHAAYNTNNLGLFWGFPIVIYDYFLLTSTGLAMVASMALIFGGEEYRPIIRRSLWLALAGLLGGVAVLMLELGHPLRALWAIPFSFAFSSPLYWKVMAVSFYVLSLLILQVRMMKPDWRMQDLRINAMVTLALALGVTAIAGVVYGSQSFRPFWASGDIPVAFIFESLLGGLAFIIFFTYLAYAFNAAAVPASVKRLFNDRLSTLLALAIFIHLLFVLARMSSGLYGNVEGLQVWQHIAASPLFFAEILIGLLLPLVLLMYPGTRIRPWAQILASLLVMNALLISRYEYIIGGQLVPLFKGSWAPELLSYAPSPTEWLLLLVAIFLSNAVNALGEVTLRLGREG</sequence>
<comment type="subcellular location">
    <subcellularLocation>
        <location evidence="1">Cell membrane</location>
        <topology evidence="1">Multi-pass membrane protein</topology>
    </subcellularLocation>
</comment>
<feature type="transmembrane region" description="Helical" evidence="7">
    <location>
        <begin position="16"/>
        <end position="38"/>
    </location>
</feature>
<organism evidence="8 9">
    <name type="scientific">Thiocapsa rosea</name>
    <dbReference type="NCBI Taxonomy" id="69360"/>
    <lineage>
        <taxon>Bacteria</taxon>
        <taxon>Pseudomonadati</taxon>
        <taxon>Pseudomonadota</taxon>
        <taxon>Gammaproteobacteria</taxon>
        <taxon>Chromatiales</taxon>
        <taxon>Chromatiaceae</taxon>
        <taxon>Thiocapsa</taxon>
    </lineage>
</organism>